<reference evidence="3" key="1">
    <citation type="journal article" date="2014" name="Sci. Data">
        <title>Genomes of diverse isolates of the marine cyanobacterium Prochlorococcus.</title>
        <authorList>
            <person name="Biller S."/>
            <person name="Berube P."/>
            <person name="Thompson J."/>
            <person name="Kelly L."/>
            <person name="Roggensack S."/>
            <person name="Awad L."/>
            <person name="Roache-Johnson K."/>
            <person name="Ding H."/>
            <person name="Giovannoni S.J."/>
            <person name="Moore L.R."/>
            <person name="Chisholm S.W."/>
        </authorList>
    </citation>
    <scope>NUCLEOTIDE SEQUENCE [LARGE SCALE GENOMIC DNA]</scope>
    <source>
        <strain evidence="3">PAC1</strain>
    </source>
</reference>
<keyword evidence="2" id="KW-0540">Nuclease</keyword>
<comment type="caution">
    <text evidence="2">The sequence shown here is derived from an EMBL/GenBank/DDBJ whole genome shotgun (WGS) entry which is preliminary data.</text>
</comment>
<accession>A0A0A2C3H3</accession>
<keyword evidence="2" id="KW-0255">Endonuclease</keyword>
<proteinExistence type="predicted"/>
<dbReference type="GO" id="GO:0004519">
    <property type="term" value="F:endonuclease activity"/>
    <property type="evidence" value="ECO:0007669"/>
    <property type="project" value="UniProtKB-KW"/>
</dbReference>
<protein>
    <submittedName>
        <fullName evidence="2">Cyanobacteria-specific protein containing UvrC-like endonuclease domain</fullName>
    </submittedName>
</protein>
<organism evidence="2 3">
    <name type="scientific">Prochlorococcus marinus str. PAC1</name>
    <dbReference type="NCBI Taxonomy" id="59924"/>
    <lineage>
        <taxon>Bacteria</taxon>
        <taxon>Bacillati</taxon>
        <taxon>Cyanobacteriota</taxon>
        <taxon>Cyanophyceae</taxon>
        <taxon>Synechococcales</taxon>
        <taxon>Prochlorococcaceae</taxon>
        <taxon>Prochlorococcus</taxon>
    </lineage>
</organism>
<dbReference type="AlphaFoldDB" id="A0A0A2C3H3"/>
<feature type="domain" description="GIY-YIG" evidence="1">
    <location>
        <begin position="94"/>
        <end position="184"/>
    </location>
</feature>
<dbReference type="PROSITE" id="PS50164">
    <property type="entry name" value="GIY_YIG"/>
    <property type="match status" value="1"/>
</dbReference>
<dbReference type="InterPro" id="IPR000305">
    <property type="entry name" value="GIY-YIG_endonuc"/>
</dbReference>
<gene>
    <name evidence="2" type="ORF">EV03_0820</name>
</gene>
<dbReference type="RefSeq" id="WP_036905382.1">
    <property type="nucleotide sequence ID" value="NZ_CP138967.1"/>
</dbReference>
<dbReference type="EMBL" id="JNAX01000010">
    <property type="protein sequence ID" value="KGG20883.1"/>
    <property type="molecule type" value="Genomic_DNA"/>
</dbReference>
<evidence type="ECO:0000259" key="1">
    <source>
        <dbReference type="PROSITE" id="PS50164"/>
    </source>
</evidence>
<dbReference type="Proteomes" id="UP000030392">
    <property type="component" value="Unassembled WGS sequence"/>
</dbReference>
<keyword evidence="2" id="KW-0378">Hydrolase</keyword>
<evidence type="ECO:0000313" key="2">
    <source>
        <dbReference type="EMBL" id="KGG20883.1"/>
    </source>
</evidence>
<name>A0A0A2C3H3_PROMR</name>
<sequence length="199" mass="23275">MKKLNRQCDLFNNNNLNSSEKGPLQDVFIDKKIIKEWQAKIITHQSPIFKSGHIDVNQYSLFESSSDELNASFNPIELTPLPLSFWRWPKAMHEGPAVYFVMDEIIDSGENIILYIGETISAEKRWKGEHDCKDYLSSYSDSLHKANVKTKLSIRFWLDVPTKTKERRKLEQKLIQAWLPPFNKETREIWATPFTSQIN</sequence>
<evidence type="ECO:0000313" key="3">
    <source>
        <dbReference type="Proteomes" id="UP000030392"/>
    </source>
</evidence>